<sequence>MSIWHPGDARGIPKPEPEASGLEGLRGKTSASFTLRRLFVCFLKSLLGDFGQLVSFRQRLVMTSRPKTFHE</sequence>
<evidence type="ECO:0000313" key="3">
    <source>
        <dbReference type="Proteomes" id="UP000314294"/>
    </source>
</evidence>
<evidence type="ECO:0000256" key="1">
    <source>
        <dbReference type="SAM" id="MobiDB-lite"/>
    </source>
</evidence>
<name>A0A4Z2HUE7_9TELE</name>
<dbReference type="EMBL" id="SRLO01000179">
    <property type="protein sequence ID" value="TNN69171.1"/>
    <property type="molecule type" value="Genomic_DNA"/>
</dbReference>
<keyword evidence="3" id="KW-1185">Reference proteome</keyword>
<organism evidence="2 3">
    <name type="scientific">Liparis tanakae</name>
    <name type="common">Tanaka's snailfish</name>
    <dbReference type="NCBI Taxonomy" id="230148"/>
    <lineage>
        <taxon>Eukaryota</taxon>
        <taxon>Metazoa</taxon>
        <taxon>Chordata</taxon>
        <taxon>Craniata</taxon>
        <taxon>Vertebrata</taxon>
        <taxon>Euteleostomi</taxon>
        <taxon>Actinopterygii</taxon>
        <taxon>Neopterygii</taxon>
        <taxon>Teleostei</taxon>
        <taxon>Neoteleostei</taxon>
        <taxon>Acanthomorphata</taxon>
        <taxon>Eupercaria</taxon>
        <taxon>Perciformes</taxon>
        <taxon>Cottioidei</taxon>
        <taxon>Cottales</taxon>
        <taxon>Liparidae</taxon>
        <taxon>Liparis</taxon>
    </lineage>
</organism>
<evidence type="ECO:0000313" key="2">
    <source>
        <dbReference type="EMBL" id="TNN69171.1"/>
    </source>
</evidence>
<accession>A0A4Z2HUE7</accession>
<reference evidence="2 3" key="1">
    <citation type="submission" date="2019-03" db="EMBL/GenBank/DDBJ databases">
        <title>First draft genome of Liparis tanakae, snailfish: a comprehensive survey of snailfish specific genes.</title>
        <authorList>
            <person name="Kim W."/>
            <person name="Song I."/>
            <person name="Jeong J.-H."/>
            <person name="Kim D."/>
            <person name="Kim S."/>
            <person name="Ryu S."/>
            <person name="Song J.Y."/>
            <person name="Lee S.K."/>
        </authorList>
    </citation>
    <scope>NUCLEOTIDE SEQUENCE [LARGE SCALE GENOMIC DNA]</scope>
    <source>
        <tissue evidence="2">Muscle</tissue>
    </source>
</reference>
<gene>
    <name evidence="2" type="ORF">EYF80_020638</name>
</gene>
<protein>
    <submittedName>
        <fullName evidence="2">Uncharacterized protein</fullName>
    </submittedName>
</protein>
<proteinExistence type="predicted"/>
<comment type="caution">
    <text evidence="2">The sequence shown here is derived from an EMBL/GenBank/DDBJ whole genome shotgun (WGS) entry which is preliminary data.</text>
</comment>
<dbReference type="AlphaFoldDB" id="A0A4Z2HUE7"/>
<feature type="compositionally biased region" description="Basic and acidic residues" evidence="1">
    <location>
        <begin position="7"/>
        <end position="17"/>
    </location>
</feature>
<dbReference type="Proteomes" id="UP000314294">
    <property type="component" value="Unassembled WGS sequence"/>
</dbReference>
<feature type="region of interest" description="Disordered" evidence="1">
    <location>
        <begin position="1"/>
        <end position="24"/>
    </location>
</feature>